<protein>
    <recommendedName>
        <fullName evidence="3">DUF1349 domain-containing protein</fullName>
    </recommendedName>
</protein>
<dbReference type="InterPro" id="IPR013320">
    <property type="entry name" value="ConA-like_dom_sf"/>
</dbReference>
<dbReference type="OrthoDB" id="42525at2759"/>
<dbReference type="EMBL" id="BDIP01000768">
    <property type="protein sequence ID" value="GIQ82650.1"/>
    <property type="molecule type" value="Genomic_DNA"/>
</dbReference>
<dbReference type="PANTHER" id="PTHR35332:SF2">
    <property type="entry name" value="REGULATION OF ENOLASE PROTEIN 1"/>
    <property type="match status" value="1"/>
</dbReference>
<dbReference type="AlphaFoldDB" id="A0A9K3GHM1"/>
<evidence type="ECO:0000313" key="1">
    <source>
        <dbReference type="EMBL" id="GIQ82650.1"/>
    </source>
</evidence>
<evidence type="ECO:0000313" key="2">
    <source>
        <dbReference type="Proteomes" id="UP000265618"/>
    </source>
</evidence>
<proteinExistence type="predicted"/>
<dbReference type="PANTHER" id="PTHR35332">
    <property type="entry name" value="REGULATION OF ENOLASE PROTEIN 1"/>
    <property type="match status" value="1"/>
</dbReference>
<comment type="caution">
    <text evidence="1">The sequence shown here is derived from an EMBL/GenBank/DDBJ whole genome shotgun (WGS) entry which is preliminary data.</text>
</comment>
<dbReference type="SUPFAM" id="SSF49899">
    <property type="entry name" value="Concanavalin A-like lectins/glucanases"/>
    <property type="match status" value="1"/>
</dbReference>
<dbReference type="InterPro" id="IPR009784">
    <property type="entry name" value="DUF1349"/>
</dbReference>
<dbReference type="Pfam" id="PF07081">
    <property type="entry name" value="DUF1349"/>
    <property type="match status" value="1"/>
</dbReference>
<dbReference type="Gene3D" id="2.60.120.200">
    <property type="match status" value="1"/>
</dbReference>
<dbReference type="Proteomes" id="UP000265618">
    <property type="component" value="Unassembled WGS sequence"/>
</dbReference>
<name>A0A9K3GHM1_9EUKA</name>
<organism evidence="1 2">
    <name type="scientific">Kipferlia bialata</name>
    <dbReference type="NCBI Taxonomy" id="797122"/>
    <lineage>
        <taxon>Eukaryota</taxon>
        <taxon>Metamonada</taxon>
        <taxon>Carpediemonas-like organisms</taxon>
        <taxon>Kipferlia</taxon>
    </lineage>
</organism>
<sequence>MPLLVKDDGPALLKTVDGTEPLTLSVSFDLTAESQFDQAGAMVRVDECNWIKTGIEVVDGVPRLSCVVTKDGYSDWSTQILPEGHTTKAETDTVSVSLSMRVSQMGDGAYVIEYLDADGVYQFVRICQLCTAPSDVRLGVFACCPEAQRGCTARFTTFSVETGVHFEHDASGNLQ</sequence>
<accession>A0A9K3GHM1</accession>
<gene>
    <name evidence="1" type="ORF">KIPB_003819</name>
</gene>
<reference evidence="1 2" key="1">
    <citation type="journal article" date="2018" name="PLoS ONE">
        <title>The draft genome of Kipferlia bialata reveals reductive genome evolution in fornicate parasites.</title>
        <authorList>
            <person name="Tanifuji G."/>
            <person name="Takabayashi S."/>
            <person name="Kume K."/>
            <person name="Takagi M."/>
            <person name="Nakayama T."/>
            <person name="Kamikawa R."/>
            <person name="Inagaki Y."/>
            <person name="Hashimoto T."/>
        </authorList>
    </citation>
    <scope>NUCLEOTIDE SEQUENCE [LARGE SCALE GENOMIC DNA]</scope>
    <source>
        <strain evidence="1">NY0173</strain>
    </source>
</reference>
<keyword evidence="2" id="KW-1185">Reference proteome</keyword>
<evidence type="ECO:0008006" key="3">
    <source>
        <dbReference type="Google" id="ProtNLM"/>
    </source>
</evidence>